<evidence type="ECO:0000313" key="3">
    <source>
        <dbReference type="RefSeq" id="XP_018332563.1"/>
    </source>
</evidence>
<dbReference type="InterPro" id="IPR053225">
    <property type="entry name" value="Acyl-CoA_N-acyltransferase"/>
</dbReference>
<keyword evidence="2" id="KW-1185">Reference proteome</keyword>
<feature type="domain" description="N-acetyltransferase" evidence="1">
    <location>
        <begin position="162"/>
        <end position="293"/>
    </location>
</feature>
<evidence type="ECO:0000313" key="2">
    <source>
        <dbReference type="Proteomes" id="UP000192223"/>
    </source>
</evidence>
<dbReference type="AlphaFoldDB" id="A0A1W4XJD1"/>
<dbReference type="Proteomes" id="UP000192223">
    <property type="component" value="Unplaced"/>
</dbReference>
<protein>
    <submittedName>
        <fullName evidence="3">Uncharacterized protein LOC108742052 isoform X1</fullName>
    </submittedName>
</protein>
<dbReference type="RefSeq" id="XP_018332563.1">
    <property type="nucleotide sequence ID" value="XM_018477061.2"/>
</dbReference>
<accession>A0A1W4XJD1</accession>
<dbReference type="Gene3D" id="3.40.630.30">
    <property type="match status" value="1"/>
</dbReference>
<dbReference type="InParanoid" id="A0A1W4XJD1"/>
<gene>
    <name evidence="3" type="primary">LOC108742052</name>
</gene>
<dbReference type="InterPro" id="IPR013653">
    <property type="entry name" value="GCN5-like_dom"/>
</dbReference>
<dbReference type="PANTHER" id="PTHR20958">
    <property type="entry name" value="GLYCINE N-ACYLTRANSFERASE-LIKE PROTEIN"/>
    <property type="match status" value="1"/>
</dbReference>
<name>A0A1W4XJD1_AGRPL</name>
<dbReference type="SUPFAM" id="SSF55729">
    <property type="entry name" value="Acyl-CoA N-acyltransferases (Nat)"/>
    <property type="match status" value="1"/>
</dbReference>
<dbReference type="FunCoup" id="A0A1W4XJD1">
    <property type="interactions" value="9"/>
</dbReference>
<evidence type="ECO:0000259" key="1">
    <source>
        <dbReference type="PROSITE" id="PS51186"/>
    </source>
</evidence>
<dbReference type="OrthoDB" id="8179865at2759"/>
<reference evidence="3" key="1">
    <citation type="submission" date="2025-08" db="UniProtKB">
        <authorList>
            <consortium name="RefSeq"/>
        </authorList>
    </citation>
    <scope>IDENTIFICATION</scope>
    <source>
        <tissue evidence="3">Entire body</tissue>
    </source>
</reference>
<dbReference type="STRING" id="224129.A0A1W4XJD1"/>
<sequence length="306" mass="35719">MEIQPEGKNFRLVKEEEFSEILSFLEKFLPDSLKFHQTLKTFINDKVWDFHFYVSKSWPEVTVLLHFPGVTKTPNGKLYESFSVFCPCDRLEQLEELENEDILIDWTEPIYLNFTHELVLEKIEKFYSHIGALEKTYGEVFVLTSDVQGEQITTTTCFKEDAEIRQLTKENALTIHDLYPANHMESIEVFERLIEKLPCYGMFSKDGELAAWMVQSYYGAMFSMQTLPEFRRKGYGIVLARHLTKKVLDRNYLPFVIIRPENDASKSLYTKLGFSKSFNMIRAILTPFSKENGTQNGENESEHPPN</sequence>
<dbReference type="KEGG" id="apln:108742052"/>
<dbReference type="Pfam" id="PF08445">
    <property type="entry name" value="FR47"/>
    <property type="match status" value="1"/>
</dbReference>
<dbReference type="PANTHER" id="PTHR20958:SF9">
    <property type="entry name" value="RE58324P"/>
    <property type="match status" value="1"/>
</dbReference>
<organism evidence="2 3">
    <name type="scientific">Agrilus planipennis</name>
    <name type="common">Emerald ash borer</name>
    <name type="synonym">Agrilus marcopoli</name>
    <dbReference type="NCBI Taxonomy" id="224129"/>
    <lineage>
        <taxon>Eukaryota</taxon>
        <taxon>Metazoa</taxon>
        <taxon>Ecdysozoa</taxon>
        <taxon>Arthropoda</taxon>
        <taxon>Hexapoda</taxon>
        <taxon>Insecta</taxon>
        <taxon>Pterygota</taxon>
        <taxon>Neoptera</taxon>
        <taxon>Endopterygota</taxon>
        <taxon>Coleoptera</taxon>
        <taxon>Polyphaga</taxon>
        <taxon>Elateriformia</taxon>
        <taxon>Buprestoidea</taxon>
        <taxon>Buprestidae</taxon>
        <taxon>Agrilinae</taxon>
        <taxon>Agrilus</taxon>
    </lineage>
</organism>
<dbReference type="PROSITE" id="PS51186">
    <property type="entry name" value="GNAT"/>
    <property type="match status" value="1"/>
</dbReference>
<proteinExistence type="predicted"/>
<dbReference type="InterPro" id="IPR016181">
    <property type="entry name" value="Acyl_CoA_acyltransferase"/>
</dbReference>
<dbReference type="GeneID" id="108742052"/>
<dbReference type="GO" id="GO:0016747">
    <property type="term" value="F:acyltransferase activity, transferring groups other than amino-acyl groups"/>
    <property type="evidence" value="ECO:0007669"/>
    <property type="project" value="InterPro"/>
</dbReference>
<dbReference type="InterPro" id="IPR000182">
    <property type="entry name" value="GNAT_dom"/>
</dbReference>